<keyword evidence="1 7" id="KW-0004">4Fe-4S</keyword>
<dbReference type="GO" id="GO:0003899">
    <property type="term" value="F:DNA-directed RNA polymerase activity"/>
    <property type="evidence" value="ECO:0007669"/>
    <property type="project" value="InterPro"/>
</dbReference>
<proteinExistence type="inferred from homology"/>
<dbReference type="SUPFAM" id="SSF140914">
    <property type="entry name" value="PriB N-terminal domain-like"/>
    <property type="match status" value="1"/>
</dbReference>
<evidence type="ECO:0000313" key="9">
    <source>
        <dbReference type="EMBL" id="AFL66783.1"/>
    </source>
</evidence>
<comment type="function">
    <text evidence="7">Regulatory subunit of DNA primase, an RNA polymerase that catalyzes the synthesis of short RNA molecules used as primers for DNA polymerase during DNA replication. Stabilizes and modulates the activity of the small subunit, increasing the rate of DNA synthesis, and conferring RNA synthesis capability. The DNA polymerase activity may enable DNA primase to also catalyze primer extension after primer synthesis. May also play a role in DNA repair.</text>
</comment>
<keyword evidence="9" id="KW-0808">Transferase</keyword>
<protein>
    <recommendedName>
        <fullName evidence="7">DNA primase large subunit PriL</fullName>
    </recommendedName>
</protein>
<feature type="binding site" evidence="7">
    <location>
        <position position="270"/>
    </location>
    <ligand>
        <name>[4Fe-4S] cluster</name>
        <dbReference type="ChEBI" id="CHEBI:49883"/>
    </ligand>
</feature>
<sequence length="380" mass="42610">MAHIDLVKYPFVAGPSDFSPSRFGLPRDTDSPTIISIIIRGALDRLREIFPLVLTDILSERMRVNTKIFMDEYESIACYKLLLAVAKSIGDRKLINRIALAYAKSARRSLFKEDDSVIISIASKMGLHLVYVENPPALPVFTNIGGGKNRARGAFLPLNYSLPVIEFTGIVAERLSQDPAYSLENNVVAEGKVYMNKRMILRILEEAVIKHIITDAMSMDISSLNIPLQDFIDKAREKLVDAGWFKSITARGTMETSEVGGLIPEALPPCISRIISIVESGGNPSHEERFNLAAFLANIGLDADSILEYFRKTPDFNEKIARYQVEHISGMKGSRKKYMPYSCERMKSTNICPISDRCKGGRNPLSVYRYNLKHGLKQER</sequence>
<evidence type="ECO:0000259" key="8">
    <source>
        <dbReference type="Pfam" id="PF04104"/>
    </source>
</evidence>
<evidence type="ECO:0000256" key="1">
    <source>
        <dbReference type="ARBA" id="ARBA00022485"/>
    </source>
</evidence>
<organism evidence="9 10">
    <name type="scientific">Desulfurococcus amylolyticus DSM 16532</name>
    <dbReference type="NCBI Taxonomy" id="768672"/>
    <lineage>
        <taxon>Archaea</taxon>
        <taxon>Thermoproteota</taxon>
        <taxon>Thermoprotei</taxon>
        <taxon>Desulfurococcales</taxon>
        <taxon>Desulfurococcaceae</taxon>
        <taxon>Desulfurococcus</taxon>
    </lineage>
</organism>
<dbReference type="eggNOG" id="arCOG03013">
    <property type="taxonomic scope" value="Archaea"/>
</dbReference>
<evidence type="ECO:0000256" key="5">
    <source>
        <dbReference type="ARBA" id="ARBA00023004"/>
    </source>
</evidence>
<dbReference type="GO" id="GO:0006270">
    <property type="term" value="P:DNA replication initiation"/>
    <property type="evidence" value="ECO:0007669"/>
    <property type="project" value="TreeGrafter"/>
</dbReference>
<dbReference type="InterPro" id="IPR058560">
    <property type="entry name" value="DNA_primase_C"/>
</dbReference>
<keyword evidence="9" id="KW-0548">Nucleotidyltransferase</keyword>
<dbReference type="RefSeq" id="WP_014767683.1">
    <property type="nucleotide sequence ID" value="NC_018001.1"/>
</dbReference>
<dbReference type="InterPro" id="IPR023642">
    <property type="entry name" value="DNA_primase_lsu_PriL"/>
</dbReference>
<dbReference type="GO" id="GO:0006269">
    <property type="term" value="P:DNA replication, synthesis of primer"/>
    <property type="evidence" value="ECO:0007669"/>
    <property type="project" value="UniProtKB-UniRule"/>
</dbReference>
<evidence type="ECO:0000256" key="6">
    <source>
        <dbReference type="ARBA" id="ARBA00023014"/>
    </source>
</evidence>
<evidence type="ECO:0000256" key="3">
    <source>
        <dbReference type="ARBA" id="ARBA00022705"/>
    </source>
</evidence>
<dbReference type="HAMAP" id="MF_00701">
    <property type="entry name" value="DNA_primase_lrg_arc"/>
    <property type="match status" value="1"/>
</dbReference>
<dbReference type="EMBL" id="CP003321">
    <property type="protein sequence ID" value="AFL66783.1"/>
    <property type="molecule type" value="Genomic_DNA"/>
</dbReference>
<keyword evidence="3 7" id="KW-0235">DNA replication</keyword>
<dbReference type="HOGENOM" id="CLU_052778_1_0_2"/>
<dbReference type="GO" id="GO:0046872">
    <property type="term" value="F:metal ion binding"/>
    <property type="evidence" value="ECO:0007669"/>
    <property type="project" value="UniProtKB-KW"/>
</dbReference>
<keyword evidence="5 7" id="KW-0408">Iron</keyword>
<feature type="binding site" evidence="7">
    <location>
        <position position="358"/>
    </location>
    <ligand>
        <name>[4Fe-4S] cluster</name>
        <dbReference type="ChEBI" id="CHEBI:49883"/>
    </ligand>
</feature>
<dbReference type="Pfam" id="PF04104">
    <property type="entry name" value="DNA_primase_lrg"/>
    <property type="match status" value="1"/>
</dbReference>
<keyword evidence="6 7" id="KW-0411">Iron-sulfur</keyword>
<dbReference type="InterPro" id="IPR007238">
    <property type="entry name" value="DNA_primase_lsu_euk/arc"/>
</dbReference>
<comment type="subunit">
    <text evidence="7">Heterodimer of a small subunit (PriS) and a large subunit (PriL).</text>
</comment>
<keyword evidence="2 7" id="KW-0639">Primosome</keyword>
<evidence type="ECO:0000313" key="10">
    <source>
        <dbReference type="Proteomes" id="UP000006175"/>
    </source>
</evidence>
<comment type="similarity">
    <text evidence="7">Belongs to the eukaryotic-type primase large subunit family.</text>
</comment>
<dbReference type="AlphaFoldDB" id="I3XS59"/>
<feature type="binding site" evidence="7">
    <location>
        <position position="343"/>
    </location>
    <ligand>
        <name>[4Fe-4S] cluster</name>
        <dbReference type="ChEBI" id="CHEBI:49883"/>
    </ligand>
</feature>
<accession>I3XS59</accession>
<keyword evidence="4 7" id="KW-0479">Metal-binding</keyword>
<dbReference type="OrthoDB" id="46081at2157"/>
<gene>
    <name evidence="7" type="primary">priL</name>
    <name evidence="9" type="ORF">Desfe_0895</name>
</gene>
<keyword evidence="10" id="KW-1185">Reference proteome</keyword>
<dbReference type="PANTHER" id="PTHR10537:SF3">
    <property type="entry name" value="DNA PRIMASE LARGE SUBUNIT"/>
    <property type="match status" value="1"/>
</dbReference>
<comment type="cofactor">
    <cofactor evidence="7">
        <name>[4Fe-4S] cluster</name>
        <dbReference type="ChEBI" id="CHEBI:49883"/>
    </cofactor>
    <text evidence="7">Binds 1 [4Fe-4S] cluster.</text>
</comment>
<evidence type="ECO:0000256" key="2">
    <source>
        <dbReference type="ARBA" id="ARBA00022515"/>
    </source>
</evidence>
<dbReference type="KEGG" id="dfd:Desfe_0895"/>
<dbReference type="Proteomes" id="UP000006175">
    <property type="component" value="Chromosome"/>
</dbReference>
<dbReference type="PANTHER" id="PTHR10537">
    <property type="entry name" value="DNA PRIMASE LARGE SUBUNIT"/>
    <property type="match status" value="1"/>
</dbReference>
<dbReference type="CDD" id="cd06560">
    <property type="entry name" value="PriL"/>
    <property type="match status" value="1"/>
</dbReference>
<name>I3XS59_DESAM</name>
<reference evidence="9 10" key="1">
    <citation type="journal article" date="2012" name="J. Bacteriol.">
        <title>Complete Genome Sequence of Desulfurococcus fermentans, a Hyperthermophilic Cellulolytic Crenarchaeon Isolated from a Freshwater Hot Spring in Kamchatka, Russia.</title>
        <authorList>
            <person name="Susanti D."/>
            <person name="Johnson E.F."/>
            <person name="Rodriguez J.R."/>
            <person name="Anderson I."/>
            <person name="Perevalova A.A."/>
            <person name="Kyrpides N."/>
            <person name="Lucas S."/>
            <person name="Han J."/>
            <person name="Lapidus A."/>
            <person name="Cheng J.F."/>
            <person name="Goodwin L."/>
            <person name="Pitluck S."/>
            <person name="Mavrommatis K."/>
            <person name="Peters L."/>
            <person name="Land M.L."/>
            <person name="Hauser L."/>
            <person name="Gopalan V."/>
            <person name="Chan P.P."/>
            <person name="Lowe T.M."/>
            <person name="Atomi H."/>
            <person name="Bonch-Osmolovskaya E.A."/>
            <person name="Woyke T."/>
            <person name="Mukhopadhyay B."/>
        </authorList>
    </citation>
    <scope>NUCLEOTIDE SEQUENCE [LARGE SCALE GENOMIC DNA]</scope>
    <source>
        <strain evidence="9 10">DSM 16532</strain>
    </source>
</reference>
<feature type="binding site" evidence="7">
    <location>
        <position position="352"/>
    </location>
    <ligand>
        <name>[4Fe-4S] cluster</name>
        <dbReference type="ChEBI" id="CHEBI:49883"/>
    </ligand>
</feature>
<dbReference type="GO" id="GO:0051539">
    <property type="term" value="F:4 iron, 4 sulfur cluster binding"/>
    <property type="evidence" value="ECO:0007669"/>
    <property type="project" value="UniProtKB-UniRule"/>
</dbReference>
<evidence type="ECO:0000256" key="4">
    <source>
        <dbReference type="ARBA" id="ARBA00022723"/>
    </source>
</evidence>
<evidence type="ECO:0000256" key="7">
    <source>
        <dbReference type="HAMAP-Rule" id="MF_00701"/>
    </source>
</evidence>
<dbReference type="GeneID" id="13061271"/>
<feature type="domain" description="DNA primase large subunit C-terminal" evidence="8">
    <location>
        <begin position="264"/>
        <end position="356"/>
    </location>
</feature>
<dbReference type="GO" id="GO:1990077">
    <property type="term" value="C:primosome complex"/>
    <property type="evidence" value="ECO:0007669"/>
    <property type="project" value="UniProtKB-KW"/>
</dbReference>